<dbReference type="Gene3D" id="3.40.50.720">
    <property type="entry name" value="NAD(P)-binding Rossmann-like Domain"/>
    <property type="match status" value="1"/>
</dbReference>
<dbReference type="HOGENOM" id="CLU_007383_1_7_2"/>
<protein>
    <submittedName>
        <fullName evidence="3">UDP-glucose 4-epimerase</fullName>
        <ecNumber evidence="3">5.1.3.2</ecNumber>
    </submittedName>
</protein>
<evidence type="ECO:0000313" key="4">
    <source>
        <dbReference type="Proteomes" id="UP000009296"/>
    </source>
</evidence>
<reference evidence="3" key="1">
    <citation type="submission" date="2011-05" db="EMBL/GenBank/DDBJ databases">
        <title>Complete sequence of chromosome of Methanothermococcus okinawensis IH1.</title>
        <authorList>
            <consortium name="US DOE Joint Genome Institute"/>
            <person name="Lucas S."/>
            <person name="Han J."/>
            <person name="Lapidus A."/>
            <person name="Cheng J.-F."/>
            <person name="Goodwin L."/>
            <person name="Pitluck S."/>
            <person name="Peters L."/>
            <person name="Mikhailova N."/>
            <person name="Held B."/>
            <person name="Han C."/>
            <person name="Tapia R."/>
            <person name="Land M."/>
            <person name="Hauser L."/>
            <person name="Kyrpides N."/>
            <person name="Ivanova N."/>
            <person name="Pagani I."/>
            <person name="Sieprawska-Lupa M."/>
            <person name="Takai K."/>
            <person name="Miyazaki J."/>
            <person name="Whitman W."/>
            <person name="Woyke T."/>
        </authorList>
    </citation>
    <scope>NUCLEOTIDE SEQUENCE [LARGE SCALE GENOMIC DNA]</scope>
    <source>
        <strain evidence="3">IH1</strain>
    </source>
</reference>
<dbReference type="EC" id="5.1.3.2" evidence="3"/>
<evidence type="ECO:0000259" key="2">
    <source>
        <dbReference type="Pfam" id="PF01370"/>
    </source>
</evidence>
<dbReference type="Proteomes" id="UP000009296">
    <property type="component" value="Chromosome"/>
</dbReference>
<organism evidence="3 4">
    <name type="scientific">Methanothermococcus okinawensis (strain DSM 14208 / JCM 11175 / IH1)</name>
    <dbReference type="NCBI Taxonomy" id="647113"/>
    <lineage>
        <taxon>Archaea</taxon>
        <taxon>Methanobacteriati</taxon>
        <taxon>Methanobacteriota</taxon>
        <taxon>Methanomada group</taxon>
        <taxon>Methanococci</taxon>
        <taxon>Methanococcales</taxon>
        <taxon>Methanococcaceae</taxon>
        <taxon>Methanothermococcus</taxon>
    </lineage>
</organism>
<gene>
    <name evidence="3" type="ordered locus">Metok_0056</name>
</gene>
<accession>F8AML3</accession>
<comment type="similarity">
    <text evidence="1">Belongs to the NAD(P)-dependent epimerase/dehydratase family.</text>
</comment>
<feature type="domain" description="NAD-dependent epimerase/dehydratase" evidence="2">
    <location>
        <begin position="22"/>
        <end position="255"/>
    </location>
</feature>
<dbReference type="InterPro" id="IPR036291">
    <property type="entry name" value="NAD(P)-bd_dom_sf"/>
</dbReference>
<dbReference type="PANTHER" id="PTHR43000">
    <property type="entry name" value="DTDP-D-GLUCOSE 4,6-DEHYDRATASE-RELATED"/>
    <property type="match status" value="1"/>
</dbReference>
<evidence type="ECO:0000313" key="3">
    <source>
        <dbReference type="EMBL" id="AEH06054.1"/>
    </source>
</evidence>
<keyword evidence="4" id="KW-1185">Reference proteome</keyword>
<dbReference type="eggNOG" id="arCOG01369">
    <property type="taxonomic scope" value="Archaea"/>
</dbReference>
<evidence type="ECO:0000256" key="1">
    <source>
        <dbReference type="ARBA" id="ARBA00007637"/>
    </source>
</evidence>
<dbReference type="SUPFAM" id="SSF51735">
    <property type="entry name" value="NAD(P)-binding Rossmann-fold domains"/>
    <property type="match status" value="1"/>
</dbReference>
<dbReference type="AlphaFoldDB" id="F8AML3"/>
<sequence>MILIYPINISYFINFYGDNVKVLITGGAGFIGSHIVDKFLNNNHEVVVLDNLSTGNFRNISNNKNNNKNIEFINKDIRDNDLNLEGIDVVIHHAAQINVRTSVEKPVYDGNINILGTINLLEKIRQYDVKKIIFASSGGAVYGEPHYMPVDEKHPVAPLCPYGMSKYCGEEYIKLYNRLYGLNYTILRYANVFGERQDPMGEAGVISIFIDKIMKNQRPTIFGDGNQTRDFVYVGDVANANLMALNWKNEIVNIGTGKETSVNELFDVIARELNYKYKPIYDKPREGEVYRIALNINRAKELGWKPTVNLEEGIKRTVDWMKSL</sequence>
<name>F8AML3_METOI</name>
<dbReference type="GO" id="GO:0003978">
    <property type="term" value="F:UDP-glucose 4-epimerase activity"/>
    <property type="evidence" value="ECO:0007669"/>
    <property type="project" value="UniProtKB-EC"/>
</dbReference>
<dbReference type="EMBL" id="CP002792">
    <property type="protein sequence ID" value="AEH06054.1"/>
    <property type="molecule type" value="Genomic_DNA"/>
</dbReference>
<dbReference type="InterPro" id="IPR001509">
    <property type="entry name" value="Epimerase_deHydtase"/>
</dbReference>
<dbReference type="KEGG" id="mok:Metok_0056"/>
<keyword evidence="3" id="KW-0413">Isomerase</keyword>
<dbReference type="CDD" id="cd05256">
    <property type="entry name" value="UDP_AE_SDR_e"/>
    <property type="match status" value="1"/>
</dbReference>
<proteinExistence type="inferred from homology"/>
<dbReference type="Gene3D" id="3.90.25.10">
    <property type="entry name" value="UDP-galactose 4-epimerase, domain 1"/>
    <property type="match status" value="1"/>
</dbReference>
<dbReference type="STRING" id="647113.Metok_0056"/>
<dbReference type="Pfam" id="PF01370">
    <property type="entry name" value="Epimerase"/>
    <property type="match status" value="1"/>
</dbReference>